<dbReference type="InterPro" id="IPR027417">
    <property type="entry name" value="P-loop_NTPase"/>
</dbReference>
<dbReference type="Pfam" id="PF13175">
    <property type="entry name" value="AAA_15"/>
    <property type="match status" value="1"/>
</dbReference>
<dbReference type="EMBL" id="JELY01003358">
    <property type="protein sequence ID" value="KYF49447.1"/>
    <property type="molecule type" value="Genomic_DNA"/>
</dbReference>
<protein>
    <recommendedName>
        <fullName evidence="5">AAA domain-containing protein</fullName>
    </recommendedName>
</protein>
<dbReference type="PANTHER" id="PTHR43581:SF4">
    <property type="entry name" value="ATP_GTP PHOSPHATASE"/>
    <property type="match status" value="1"/>
</dbReference>
<evidence type="ECO:0008006" key="5">
    <source>
        <dbReference type="Google" id="ProtNLM"/>
    </source>
</evidence>
<dbReference type="GO" id="GO:0016887">
    <property type="term" value="F:ATP hydrolysis activity"/>
    <property type="evidence" value="ECO:0007669"/>
    <property type="project" value="InterPro"/>
</dbReference>
<evidence type="ECO:0000259" key="2">
    <source>
        <dbReference type="Pfam" id="PF13476"/>
    </source>
</evidence>
<dbReference type="AlphaFoldDB" id="A0A150P2C9"/>
<dbReference type="Pfam" id="PF13476">
    <property type="entry name" value="AAA_23"/>
    <property type="match status" value="1"/>
</dbReference>
<reference evidence="3 4" key="1">
    <citation type="submission" date="2014-02" db="EMBL/GenBank/DDBJ databases">
        <title>The small core and large imbalanced accessory genome model reveals a collaborative survival strategy of Sorangium cellulosum strains in nature.</title>
        <authorList>
            <person name="Han K."/>
            <person name="Peng R."/>
            <person name="Blom J."/>
            <person name="Li Y.-Z."/>
        </authorList>
    </citation>
    <scope>NUCLEOTIDE SEQUENCE [LARGE SCALE GENOMIC DNA]</scope>
    <source>
        <strain evidence="3 4">So0157-25</strain>
    </source>
</reference>
<sequence length="588" mass="64884">MRLTKVTLWNYRSFWSPDPEGDNEEPPAAAIELSPGVNYITGPNNVGKSNLLRAIALALDPNAECDQLVDRPKAKTWGPSIELEFSTGDAPSAAVKRLLADVEAYERLIEGFKEPSLASQGKVRFLVEYHNGGFREERFLTRDGYNKAQVKGRNNPRQKAVERFRELVRFVDIKSGEDLQSLLQRGFKEILGSAVAAEHSKEMKRAREAREEYVEALGQVLRPVGRHVEDRIKRYVRGIAEVDLVPDVPQVEDAIADAHVFITDAVRTALEQKGTGVRGAMLLLLLSFIADSARSAVVFGIEEPESFLHPEAHRELGAGLERFTQRSDVTLLVTTHSPFIFRPDGGGARSAVFLVRKDETGRSSVAKDLTATARTDLLGSQALSSLLEKAEEVPDEAKIILIVEGATDQNYLEMAAQKLGISLDGFHILPRGSAAGAALQAVTIAARYSPGRVVVALFDSDKPGLDGYDLLANRFSWKKKASEGLHVLTYERWLEGCGVPVEAEDLFTNATLDVFLSAPGHQDFCDEKVRRKKTGVWHYGLTTPGKIAFIKWLEQYGTVTMFEPWRPVLEHLRTLTAGAAATPAKSVR</sequence>
<accession>A0A150P2C9</accession>
<evidence type="ECO:0000313" key="3">
    <source>
        <dbReference type="EMBL" id="KYF49447.1"/>
    </source>
</evidence>
<dbReference type="SUPFAM" id="SSF52540">
    <property type="entry name" value="P-loop containing nucleoside triphosphate hydrolases"/>
    <property type="match status" value="1"/>
</dbReference>
<name>A0A150P2C9_SORCE</name>
<organism evidence="3 4">
    <name type="scientific">Sorangium cellulosum</name>
    <name type="common">Polyangium cellulosum</name>
    <dbReference type="NCBI Taxonomy" id="56"/>
    <lineage>
        <taxon>Bacteria</taxon>
        <taxon>Pseudomonadati</taxon>
        <taxon>Myxococcota</taxon>
        <taxon>Polyangia</taxon>
        <taxon>Polyangiales</taxon>
        <taxon>Polyangiaceae</taxon>
        <taxon>Sorangium</taxon>
    </lineage>
</organism>
<dbReference type="PANTHER" id="PTHR43581">
    <property type="entry name" value="ATP/GTP PHOSPHATASE"/>
    <property type="match status" value="1"/>
</dbReference>
<feature type="domain" description="Endonuclease GajA/Old nuclease/RecF-like AAA" evidence="1">
    <location>
        <begin position="248"/>
        <end position="340"/>
    </location>
</feature>
<dbReference type="Proteomes" id="UP000075420">
    <property type="component" value="Unassembled WGS sequence"/>
</dbReference>
<proteinExistence type="predicted"/>
<feature type="domain" description="Rad50/SbcC-type AAA" evidence="2">
    <location>
        <begin position="5"/>
        <end position="101"/>
    </location>
</feature>
<evidence type="ECO:0000313" key="4">
    <source>
        <dbReference type="Proteomes" id="UP000075420"/>
    </source>
</evidence>
<comment type="caution">
    <text evidence="3">The sequence shown here is derived from an EMBL/GenBank/DDBJ whole genome shotgun (WGS) entry which is preliminary data.</text>
</comment>
<dbReference type="GO" id="GO:0006302">
    <property type="term" value="P:double-strand break repair"/>
    <property type="evidence" value="ECO:0007669"/>
    <property type="project" value="InterPro"/>
</dbReference>
<dbReference type="InterPro" id="IPR051396">
    <property type="entry name" value="Bact_Antivir_Def_Nuclease"/>
</dbReference>
<dbReference type="InterPro" id="IPR041685">
    <property type="entry name" value="AAA_GajA/Old/RecF-like"/>
</dbReference>
<evidence type="ECO:0000259" key="1">
    <source>
        <dbReference type="Pfam" id="PF13175"/>
    </source>
</evidence>
<dbReference type="InterPro" id="IPR038729">
    <property type="entry name" value="Rad50/SbcC_AAA"/>
</dbReference>
<gene>
    <name evidence="3" type="ORF">BE08_33030</name>
</gene>
<dbReference type="Gene3D" id="3.40.50.300">
    <property type="entry name" value="P-loop containing nucleotide triphosphate hydrolases"/>
    <property type="match status" value="1"/>
</dbReference>